<feature type="region of interest" description="Disordered" evidence="1">
    <location>
        <begin position="1"/>
        <end position="22"/>
    </location>
</feature>
<name>A0A421AW86_9PSEU</name>
<gene>
    <name evidence="2" type="ORF">CLV68_6017</name>
</gene>
<evidence type="ECO:0000313" key="2">
    <source>
        <dbReference type="EMBL" id="RLK54016.1"/>
    </source>
</evidence>
<keyword evidence="3" id="KW-1185">Reference proteome</keyword>
<accession>A0A421AW86</accession>
<evidence type="ECO:0000313" key="3">
    <source>
        <dbReference type="Proteomes" id="UP000282454"/>
    </source>
</evidence>
<organism evidence="2 3">
    <name type="scientific">Actinokineospora cianjurensis</name>
    <dbReference type="NCBI Taxonomy" id="585224"/>
    <lineage>
        <taxon>Bacteria</taxon>
        <taxon>Bacillati</taxon>
        <taxon>Actinomycetota</taxon>
        <taxon>Actinomycetes</taxon>
        <taxon>Pseudonocardiales</taxon>
        <taxon>Pseudonocardiaceae</taxon>
        <taxon>Actinokineospora</taxon>
    </lineage>
</organism>
<evidence type="ECO:0008006" key="4">
    <source>
        <dbReference type="Google" id="ProtNLM"/>
    </source>
</evidence>
<reference evidence="2 3" key="1">
    <citation type="submission" date="2018-10" db="EMBL/GenBank/DDBJ databases">
        <title>Genomic Encyclopedia of Archaeal and Bacterial Type Strains, Phase II (KMG-II): from individual species to whole genera.</title>
        <authorList>
            <person name="Goeker M."/>
        </authorList>
    </citation>
    <scope>NUCLEOTIDE SEQUENCE [LARGE SCALE GENOMIC DNA]</scope>
    <source>
        <strain evidence="2 3">DSM 45657</strain>
    </source>
</reference>
<protein>
    <recommendedName>
        <fullName evidence="4">Excreted virulence factor EspC (Type VII ESX diderm)</fullName>
    </recommendedName>
</protein>
<comment type="caution">
    <text evidence="2">The sequence shown here is derived from an EMBL/GenBank/DDBJ whole genome shotgun (WGS) entry which is preliminary data.</text>
</comment>
<dbReference type="EMBL" id="RCDD01000008">
    <property type="protein sequence ID" value="RLK54016.1"/>
    <property type="molecule type" value="Genomic_DNA"/>
</dbReference>
<sequence length="159" mass="16821">MEDLHDIRQRPGRPAEPDPEIPRDLADSALAAVGDNGMAAAISGVIALTDDIRHGRVAIDPETGGRLVAALREQCDDAAGGLERAQALVGAIPLGDNGVALAMSAKFHRRADSDQTSLLVVLRRYVEVLADATEAVTGAMANYQDTDHERAGRMRTVDA</sequence>
<proteinExistence type="predicted"/>
<dbReference type="AlphaFoldDB" id="A0A421AW86"/>
<evidence type="ECO:0000256" key="1">
    <source>
        <dbReference type="SAM" id="MobiDB-lite"/>
    </source>
</evidence>
<dbReference type="Proteomes" id="UP000282454">
    <property type="component" value="Unassembled WGS sequence"/>
</dbReference>